<keyword evidence="2" id="KW-1133">Transmembrane helix</keyword>
<evidence type="ECO:0000256" key="2">
    <source>
        <dbReference type="SAM" id="Phobius"/>
    </source>
</evidence>
<evidence type="ECO:0000313" key="4">
    <source>
        <dbReference type="Proteomes" id="UP000838686"/>
    </source>
</evidence>
<protein>
    <submittedName>
        <fullName evidence="3">Uncharacterized protein</fullName>
    </submittedName>
</protein>
<proteinExistence type="predicted"/>
<sequence>MQTKLDQYIYIEGNQVRIKGNVIRFDKVQKDFMELLTDEDLKELYIEQEVEAEMEKGEERTLLGATIQVPLPESQRGEVRTRIAEKVSNDPHASTKARDAIGKLDEKTLKESYQARFSPAAPSKSDDETAAEQEAYKRSYDAYNIGKQEQFLGVVPHAANGIPAAPVQPNKASPMEQIGKGLLNEMALNMVIPQMPDYYSKRMIETPLHYSRFTFQKFVIDPQMQMAELSFLFGAVAIVLVIPTGGTSMYLLAAAEVFLGVAGMVVSTQKMNDLKDGKAFTDPTFLGLNQRTIDILGVGMAGVALLSLMKHGVMKVANKLSNSKQITALDELEGLQRMTGGDIQVAPPASGKAAGKADGKQAGKLPPASGKLGSKTPEINAAPKVVPPKVLPGKAGSEGPLQKTRPEPVDDSKTSIMKETIRTRVLRNIANSKKARDASNFDVYLRNEKVLFDKIKGKNKLKENATGTDGSGNVPKRYGEPPVETKLKIDIAAEKKAELIRVSGLDNIEVFAKNTGLSIEEAKNLKSHMFLNEYELCHFDQQGLYYYKSRLTPDSEVVYAFTKAQEGELTQQGKEWFKKLAAHELAEKKLMESGLNYRHPDSWDGMKFTSDPPGAHDLAPKQPEFGSFPGYEEDVAKFYNIKWRELYD</sequence>
<evidence type="ECO:0000313" key="3">
    <source>
        <dbReference type="EMBL" id="CAH1222332.1"/>
    </source>
</evidence>
<dbReference type="Proteomes" id="UP000838686">
    <property type="component" value="Unassembled WGS sequence"/>
</dbReference>
<name>A0ABM9CTU1_9BACL</name>
<comment type="caution">
    <text evidence="3">The sequence shown here is derived from an EMBL/GenBank/DDBJ whole genome shotgun (WGS) entry which is preliminary data.</text>
</comment>
<organism evidence="3 4">
    <name type="scientific">Paenibacillus plantiphilus</name>
    <dbReference type="NCBI Taxonomy" id="2905650"/>
    <lineage>
        <taxon>Bacteria</taxon>
        <taxon>Bacillati</taxon>
        <taxon>Bacillota</taxon>
        <taxon>Bacilli</taxon>
        <taxon>Bacillales</taxon>
        <taxon>Paenibacillaceae</taxon>
        <taxon>Paenibacillus</taxon>
    </lineage>
</organism>
<dbReference type="EMBL" id="CAKMMF010000038">
    <property type="protein sequence ID" value="CAH1222332.1"/>
    <property type="molecule type" value="Genomic_DNA"/>
</dbReference>
<feature type="region of interest" description="Disordered" evidence="1">
    <location>
        <begin position="341"/>
        <end position="412"/>
    </location>
</feature>
<gene>
    <name evidence="3" type="ORF">PAECIP111893_04847</name>
</gene>
<keyword evidence="4" id="KW-1185">Reference proteome</keyword>
<feature type="region of interest" description="Disordered" evidence="1">
    <location>
        <begin position="114"/>
        <end position="133"/>
    </location>
</feature>
<reference evidence="3" key="1">
    <citation type="submission" date="2022-01" db="EMBL/GenBank/DDBJ databases">
        <authorList>
            <person name="Criscuolo A."/>
        </authorList>
    </citation>
    <scope>NUCLEOTIDE SEQUENCE</scope>
    <source>
        <strain evidence="3">CIP111893</strain>
    </source>
</reference>
<keyword evidence="2" id="KW-0472">Membrane</keyword>
<accession>A0ABM9CTU1</accession>
<keyword evidence="2" id="KW-0812">Transmembrane</keyword>
<evidence type="ECO:0000256" key="1">
    <source>
        <dbReference type="SAM" id="MobiDB-lite"/>
    </source>
</evidence>
<feature type="transmembrane region" description="Helical" evidence="2">
    <location>
        <begin position="224"/>
        <end position="242"/>
    </location>
</feature>